<gene>
    <name evidence="3" type="ORF">A5648_17960</name>
</gene>
<name>A0A1A3U5K6_MYCSD</name>
<reference evidence="4" key="1">
    <citation type="submission" date="2016-06" db="EMBL/GenBank/DDBJ databases">
        <authorList>
            <person name="Sutton G."/>
            <person name="Brinkac L."/>
            <person name="Sanka R."/>
            <person name="Adams M."/>
            <person name="Lau E."/>
            <person name="Garcia-Basteiro A."/>
            <person name="Lopez-Varela E."/>
            <person name="Palencia S."/>
        </authorList>
    </citation>
    <scope>NUCLEOTIDE SEQUENCE [LARGE SCALE GENOMIC DNA]</scope>
    <source>
        <strain evidence="4">1274684.2</strain>
    </source>
</reference>
<dbReference type="Pfam" id="PF05305">
    <property type="entry name" value="DUF732"/>
    <property type="match status" value="1"/>
</dbReference>
<keyword evidence="1" id="KW-0732">Signal</keyword>
<organism evidence="3 4">
    <name type="scientific">Mycolicibacter sinensis (strain JDM601)</name>
    <name type="common">Mycobacterium sinense</name>
    <dbReference type="NCBI Taxonomy" id="875328"/>
    <lineage>
        <taxon>Bacteria</taxon>
        <taxon>Bacillati</taxon>
        <taxon>Actinomycetota</taxon>
        <taxon>Actinomycetes</taxon>
        <taxon>Mycobacteriales</taxon>
        <taxon>Mycobacteriaceae</taxon>
        <taxon>Mycolicibacter</taxon>
    </lineage>
</organism>
<feature type="chain" id="PRO_5008330792" description="DUF732 domain-containing protein" evidence="1">
    <location>
        <begin position="31"/>
        <end position="115"/>
    </location>
</feature>
<evidence type="ECO:0000313" key="4">
    <source>
        <dbReference type="Proteomes" id="UP000093759"/>
    </source>
</evidence>
<comment type="caution">
    <text evidence="3">The sequence shown here is derived from an EMBL/GenBank/DDBJ whole genome shotgun (WGS) entry which is preliminary data.</text>
</comment>
<accession>A0A1A3U5K6</accession>
<dbReference type="EMBL" id="LZMF01000027">
    <property type="protein sequence ID" value="OBK90203.1"/>
    <property type="molecule type" value="Genomic_DNA"/>
</dbReference>
<feature type="signal peptide" evidence="1">
    <location>
        <begin position="1"/>
        <end position="30"/>
    </location>
</feature>
<sequence>MEFMHVTPRIAAPLLAAVASALAVAPAAHADDASYLAQVNASPVAIPIADDVKVSSGHYVCALLRMYGHTGTYRSGLSPGDVVRQLTNTFHYSPEAADVQIAAAQSELCPETLRP</sequence>
<evidence type="ECO:0000313" key="3">
    <source>
        <dbReference type="EMBL" id="OBK90203.1"/>
    </source>
</evidence>
<evidence type="ECO:0000256" key="1">
    <source>
        <dbReference type="SAM" id="SignalP"/>
    </source>
</evidence>
<feature type="domain" description="DUF732" evidence="2">
    <location>
        <begin position="31"/>
        <end position="111"/>
    </location>
</feature>
<dbReference type="Proteomes" id="UP000093759">
    <property type="component" value="Unassembled WGS sequence"/>
</dbReference>
<evidence type="ECO:0000259" key="2">
    <source>
        <dbReference type="Pfam" id="PF05305"/>
    </source>
</evidence>
<dbReference type="AlphaFoldDB" id="A0A1A3U5K6"/>
<proteinExistence type="predicted"/>
<dbReference type="InterPro" id="IPR007969">
    <property type="entry name" value="DUF732"/>
</dbReference>
<protein>
    <recommendedName>
        <fullName evidence="2">DUF732 domain-containing protein</fullName>
    </recommendedName>
</protein>